<accession>A0A0H1B7P0</accession>
<organism evidence="1 2">
    <name type="scientific">Blastomyces silverae</name>
    <dbReference type="NCBI Taxonomy" id="2060906"/>
    <lineage>
        <taxon>Eukaryota</taxon>
        <taxon>Fungi</taxon>
        <taxon>Dikarya</taxon>
        <taxon>Ascomycota</taxon>
        <taxon>Pezizomycotina</taxon>
        <taxon>Eurotiomycetes</taxon>
        <taxon>Eurotiomycetidae</taxon>
        <taxon>Onygenales</taxon>
        <taxon>Ajellomycetaceae</taxon>
        <taxon>Blastomyces</taxon>
    </lineage>
</organism>
<dbReference type="EMBL" id="LDEV01002930">
    <property type="protein sequence ID" value="KLJ07012.1"/>
    <property type="molecule type" value="Genomic_DNA"/>
</dbReference>
<keyword evidence="2" id="KW-1185">Reference proteome</keyword>
<evidence type="ECO:0000313" key="1">
    <source>
        <dbReference type="EMBL" id="KLJ07012.1"/>
    </source>
</evidence>
<gene>
    <name evidence="1" type="ORF">EMPG_17487</name>
</gene>
<proteinExistence type="predicted"/>
<evidence type="ECO:0000313" key="2">
    <source>
        <dbReference type="Proteomes" id="UP000053573"/>
    </source>
</evidence>
<dbReference type="Proteomes" id="UP000053573">
    <property type="component" value="Unassembled WGS sequence"/>
</dbReference>
<dbReference type="AlphaFoldDB" id="A0A0H1B7P0"/>
<reference evidence="2" key="1">
    <citation type="journal article" date="2015" name="PLoS Genet.">
        <title>The dynamic genome and transcriptome of the human fungal pathogen Blastomyces and close relative Emmonsia.</title>
        <authorList>
            <person name="Munoz J.F."/>
            <person name="Gauthier G.M."/>
            <person name="Desjardins C.A."/>
            <person name="Gallo J.E."/>
            <person name="Holder J."/>
            <person name="Sullivan T.D."/>
            <person name="Marty A.J."/>
            <person name="Carmen J.C."/>
            <person name="Chen Z."/>
            <person name="Ding L."/>
            <person name="Gujja S."/>
            <person name="Magrini V."/>
            <person name="Misas E."/>
            <person name="Mitreva M."/>
            <person name="Priest M."/>
            <person name="Saif S."/>
            <person name="Whiston E.A."/>
            <person name="Young S."/>
            <person name="Zeng Q."/>
            <person name="Goldman W.E."/>
            <person name="Mardis E.R."/>
            <person name="Taylor J.W."/>
            <person name="McEwen J.G."/>
            <person name="Clay O.K."/>
            <person name="Klein B.S."/>
            <person name="Cuomo C.A."/>
        </authorList>
    </citation>
    <scope>NUCLEOTIDE SEQUENCE [LARGE SCALE GENOMIC DNA]</scope>
    <source>
        <strain evidence="2">UAMH 139</strain>
    </source>
</reference>
<comment type="caution">
    <text evidence="1">The sequence shown here is derived from an EMBL/GenBank/DDBJ whole genome shotgun (WGS) entry which is preliminary data.</text>
</comment>
<name>A0A0H1B7P0_9EURO</name>
<protein>
    <submittedName>
        <fullName evidence="1">Uncharacterized protein</fullName>
    </submittedName>
</protein>
<sequence>MELRPNPGGCSPVHHVCRIVELAPYNTRQKAKSNGSVLFEISLVSTLTHQHRQTDIVPARSTLPLPNTAFLLGYERAWGGIESLFRHSARGKKLAIATHPQVHGLTTQRVMTELFDPIGAFTLLSGASPVRYTNPLRLSNDLGAQDCDVGSSSTPEIILQAAQYQLG</sequence>